<dbReference type="InterPro" id="IPR001012">
    <property type="entry name" value="UBX_dom"/>
</dbReference>
<feature type="domain" description="UBX" evidence="2">
    <location>
        <begin position="334"/>
        <end position="409"/>
    </location>
</feature>
<feature type="compositionally biased region" description="Low complexity" evidence="1">
    <location>
        <begin position="29"/>
        <end position="38"/>
    </location>
</feature>
<name>A0ABR0Y785_HUSHU</name>
<dbReference type="PANTHER" id="PTHR23153">
    <property type="entry name" value="UBX-RELATED"/>
    <property type="match status" value="1"/>
</dbReference>
<dbReference type="SUPFAM" id="SSF143503">
    <property type="entry name" value="PUG domain-like"/>
    <property type="match status" value="1"/>
</dbReference>
<dbReference type="Pfam" id="PF00789">
    <property type="entry name" value="UBX"/>
    <property type="match status" value="1"/>
</dbReference>
<dbReference type="EMBL" id="JAHFZB010000045">
    <property type="protein sequence ID" value="KAK6468331.1"/>
    <property type="molecule type" value="Genomic_DNA"/>
</dbReference>
<reference evidence="3 4" key="1">
    <citation type="submission" date="2021-05" db="EMBL/GenBank/DDBJ databases">
        <authorList>
            <person name="Zahm M."/>
            <person name="Klopp C."/>
            <person name="Cabau C."/>
            <person name="Kuhl H."/>
            <person name="Suciu R."/>
            <person name="Ciorpac M."/>
            <person name="Holostenco D."/>
            <person name="Gessner J."/>
            <person name="Wuertz S."/>
            <person name="Hohne C."/>
            <person name="Stock M."/>
            <person name="Gislard M."/>
            <person name="Lluch J."/>
            <person name="Milhes M."/>
            <person name="Lampietro C."/>
            <person name="Lopez Roques C."/>
            <person name="Donnadieu C."/>
            <person name="Du K."/>
            <person name="Schartl M."/>
            <person name="Guiguen Y."/>
        </authorList>
    </citation>
    <scope>NUCLEOTIDE SEQUENCE [LARGE SCALE GENOMIC DNA]</scope>
    <source>
        <strain evidence="3">Hh-F2</strain>
        <tissue evidence="3">Blood</tissue>
    </source>
</reference>
<feature type="region of interest" description="Disordered" evidence="1">
    <location>
        <begin position="95"/>
        <end position="114"/>
    </location>
</feature>
<organism evidence="3 4">
    <name type="scientific">Huso huso</name>
    <name type="common">Beluga</name>
    <name type="synonym">Acipenser huso</name>
    <dbReference type="NCBI Taxonomy" id="61971"/>
    <lineage>
        <taxon>Eukaryota</taxon>
        <taxon>Metazoa</taxon>
        <taxon>Chordata</taxon>
        <taxon>Craniata</taxon>
        <taxon>Vertebrata</taxon>
        <taxon>Euteleostomi</taxon>
        <taxon>Actinopterygii</taxon>
        <taxon>Chondrostei</taxon>
        <taxon>Acipenseriformes</taxon>
        <taxon>Acipenseridae</taxon>
        <taxon>Huso</taxon>
    </lineage>
</organism>
<keyword evidence="4" id="KW-1185">Reference proteome</keyword>
<dbReference type="CDD" id="cd10460">
    <property type="entry name" value="PUB_UBXD1"/>
    <property type="match status" value="1"/>
</dbReference>
<feature type="compositionally biased region" description="Polar residues" evidence="1">
    <location>
        <begin position="97"/>
        <end position="106"/>
    </location>
</feature>
<sequence>MKKFFQDIKKDVKFKSAGPGKKLTDESSSKPPVSKASAPPKPRHVPTEGAQMAAAAALSRVDQQPKLRPPSSQQAIRNQVKRELLAEAAAVVDLKQDGSSEAQPSGSKVPVKEDPASLSVSGVYFTCPLTGATLAKGEREAHIKEAILMKFAEDPVEASIMMVHTFNKDREKVKAATEVIAKYIDNICKNPTEEKYRKIRLQNKIFQERVSCLEGTQEFLQSIGFENQRLPVPGQEDCEDVLVLSEEAVSRLQALQESRDRLLGAEPLKARLHRQSQVYKPSPQASRFELPPDFYSLTAEELKREQQLRSDAVERNAMLRTKAMRERDEQREMRKYNYTLLRIRLPDGNLLQGTFFARERVSALYEFVRDSLLNGWQPFLLIAPGSQRLTDESLAFNECGLVPAALLTLSWDAAVQADIEAAGAQNADVLKPELMRSIQTLS</sequence>
<feature type="region of interest" description="Disordered" evidence="1">
    <location>
        <begin position="1"/>
        <end position="77"/>
    </location>
</feature>
<dbReference type="Gene3D" id="1.20.58.2190">
    <property type="match status" value="1"/>
</dbReference>
<dbReference type="Proteomes" id="UP001369086">
    <property type="component" value="Unassembled WGS sequence"/>
</dbReference>
<evidence type="ECO:0000313" key="4">
    <source>
        <dbReference type="Proteomes" id="UP001369086"/>
    </source>
</evidence>
<protein>
    <submittedName>
        <fullName evidence="3">UBX domain-containing protein 6-like isoform X1</fullName>
    </submittedName>
</protein>
<dbReference type="Pfam" id="PF09409">
    <property type="entry name" value="PUB"/>
    <property type="match status" value="1"/>
</dbReference>
<evidence type="ECO:0000313" key="3">
    <source>
        <dbReference type="EMBL" id="KAK6468331.1"/>
    </source>
</evidence>
<accession>A0ABR0Y785</accession>
<proteinExistence type="predicted"/>
<comment type="caution">
    <text evidence="3">The sequence shown here is derived from an EMBL/GenBank/DDBJ whole genome shotgun (WGS) entry which is preliminary data.</text>
</comment>
<gene>
    <name evidence="3" type="ORF">HHUSO_G34150</name>
</gene>
<dbReference type="InterPro" id="IPR018997">
    <property type="entry name" value="PUB_domain"/>
</dbReference>
<dbReference type="InterPro" id="IPR036339">
    <property type="entry name" value="PUB-like_dom_sf"/>
</dbReference>
<dbReference type="InterPro" id="IPR029071">
    <property type="entry name" value="Ubiquitin-like_domsf"/>
</dbReference>
<evidence type="ECO:0000256" key="1">
    <source>
        <dbReference type="SAM" id="MobiDB-lite"/>
    </source>
</evidence>
<feature type="compositionally biased region" description="Basic and acidic residues" evidence="1">
    <location>
        <begin position="1"/>
        <end position="14"/>
    </location>
</feature>
<dbReference type="InterPro" id="IPR042774">
    <property type="entry name" value="UBXN6_PUB"/>
</dbReference>
<dbReference type="SMART" id="SM00580">
    <property type="entry name" value="PUG"/>
    <property type="match status" value="1"/>
</dbReference>
<evidence type="ECO:0000259" key="2">
    <source>
        <dbReference type="PROSITE" id="PS50033"/>
    </source>
</evidence>
<dbReference type="SMART" id="SM00166">
    <property type="entry name" value="UBX"/>
    <property type="match status" value="1"/>
</dbReference>
<dbReference type="SUPFAM" id="SSF54236">
    <property type="entry name" value="Ubiquitin-like"/>
    <property type="match status" value="1"/>
</dbReference>
<dbReference type="CDD" id="cd16119">
    <property type="entry name" value="UBX_UBXN6"/>
    <property type="match status" value="1"/>
</dbReference>
<dbReference type="PROSITE" id="PS50033">
    <property type="entry name" value="UBX"/>
    <property type="match status" value="1"/>
</dbReference>
<dbReference type="PANTHER" id="PTHR23153:SF38">
    <property type="entry name" value="UBX DOMAIN-CONTAINING PROTEIN 6"/>
    <property type="match status" value="1"/>
</dbReference>
<dbReference type="Gene3D" id="3.10.20.90">
    <property type="entry name" value="Phosphatidylinositol 3-kinase Catalytic Subunit, Chain A, domain 1"/>
    <property type="match status" value="1"/>
</dbReference>